<comment type="caution">
    <text evidence="9">The sequence shown here is derived from an EMBL/GenBank/DDBJ whole genome shotgun (WGS) entry which is preliminary data.</text>
</comment>
<dbReference type="InterPro" id="IPR042094">
    <property type="entry name" value="T2SS_GspF_sf"/>
</dbReference>
<organism evidence="9 10">
    <name type="scientific">Sulfurirhabdus autotrophica</name>
    <dbReference type="NCBI Taxonomy" id="1706046"/>
    <lineage>
        <taxon>Bacteria</taxon>
        <taxon>Pseudomonadati</taxon>
        <taxon>Pseudomonadota</taxon>
        <taxon>Betaproteobacteria</taxon>
        <taxon>Nitrosomonadales</taxon>
        <taxon>Sulfuricellaceae</taxon>
        <taxon>Sulfurirhabdus</taxon>
    </lineage>
</organism>
<keyword evidence="3" id="KW-1003">Cell membrane</keyword>
<feature type="transmembrane region" description="Helical" evidence="7">
    <location>
        <begin position="215"/>
        <end position="235"/>
    </location>
</feature>
<keyword evidence="10" id="KW-1185">Reference proteome</keyword>
<dbReference type="Pfam" id="PF00482">
    <property type="entry name" value="T2SSF"/>
    <property type="match status" value="2"/>
</dbReference>
<sequence length="396" mass="44252">MHYAIKALREDGSVIALTLEATDESDASRQAMSQGLTVLTTKPQLALSGLFAKRNTHFPLVLFSQELLALLDAGLNLVEAIETLAEKEQRTETRKLLDQLIKTLYEGQTFSAALQHFPEAFPPLYVSTVRASEKTGGLSEAITRYIAYQSQLDIVRKKLVNASIYPVLLMVVGGLVTLFLMVYVVPKFSHIYEDMGGDLPWMSRMLIEWGKLLEAHGSTMLAVTVGVLTLFIYFFTRVETKRWIGEKLWLVPVIGERMKVYQLARFYRTVGMLLRGGIPITTALDMVSGLLALALRGSLQGAILKVREGSPLSVAMEMNALTTPVSLRMLRVGERTGNMGDMMERIAAFYDDEMARWVDWFTRLFEPILMAVIGLIIGLIVVLMYMPIFELAGSIQ</sequence>
<reference evidence="9 10" key="1">
    <citation type="submission" date="2019-03" db="EMBL/GenBank/DDBJ databases">
        <title>Genomic Encyclopedia of Type Strains, Phase IV (KMG-IV): sequencing the most valuable type-strain genomes for metagenomic binning, comparative biology and taxonomic classification.</title>
        <authorList>
            <person name="Goeker M."/>
        </authorList>
    </citation>
    <scope>NUCLEOTIDE SEQUENCE [LARGE SCALE GENOMIC DNA]</scope>
    <source>
        <strain evidence="9 10">DSM 100309</strain>
    </source>
</reference>
<dbReference type="PANTHER" id="PTHR30012:SF0">
    <property type="entry name" value="TYPE II SECRETION SYSTEM PROTEIN F-RELATED"/>
    <property type="match status" value="1"/>
</dbReference>
<feature type="transmembrane region" description="Helical" evidence="7">
    <location>
        <begin position="364"/>
        <end position="386"/>
    </location>
</feature>
<keyword evidence="6 7" id="KW-0472">Membrane</keyword>
<proteinExistence type="inferred from homology"/>
<dbReference type="PANTHER" id="PTHR30012">
    <property type="entry name" value="GENERAL SECRETION PATHWAY PROTEIN"/>
    <property type="match status" value="1"/>
</dbReference>
<evidence type="ECO:0000259" key="8">
    <source>
        <dbReference type="Pfam" id="PF00482"/>
    </source>
</evidence>
<dbReference type="GO" id="GO:0005886">
    <property type="term" value="C:plasma membrane"/>
    <property type="evidence" value="ECO:0007669"/>
    <property type="project" value="UniProtKB-SubCell"/>
</dbReference>
<comment type="similarity">
    <text evidence="2">Belongs to the GSP F family.</text>
</comment>
<evidence type="ECO:0000256" key="7">
    <source>
        <dbReference type="SAM" id="Phobius"/>
    </source>
</evidence>
<dbReference type="RefSeq" id="WP_124947052.1">
    <property type="nucleotide sequence ID" value="NZ_BHVT01000057.1"/>
</dbReference>
<dbReference type="InterPro" id="IPR003004">
    <property type="entry name" value="GspF/PilC"/>
</dbReference>
<dbReference type="Gene3D" id="1.20.81.30">
    <property type="entry name" value="Type II secretion system (T2SS), domain F"/>
    <property type="match status" value="2"/>
</dbReference>
<keyword evidence="5 7" id="KW-1133">Transmembrane helix</keyword>
<dbReference type="OrthoDB" id="9805682at2"/>
<feature type="transmembrane region" description="Helical" evidence="7">
    <location>
        <begin position="164"/>
        <end position="185"/>
    </location>
</feature>
<protein>
    <submittedName>
        <fullName evidence="9">Type II secretion system protein F (GspF)</fullName>
    </submittedName>
</protein>
<dbReference type="EMBL" id="SMCO01000002">
    <property type="protein sequence ID" value="TCV89637.1"/>
    <property type="molecule type" value="Genomic_DNA"/>
</dbReference>
<evidence type="ECO:0000256" key="6">
    <source>
        <dbReference type="ARBA" id="ARBA00023136"/>
    </source>
</evidence>
<evidence type="ECO:0000313" key="10">
    <source>
        <dbReference type="Proteomes" id="UP000295367"/>
    </source>
</evidence>
<feature type="domain" description="Type II secretion system protein GspF" evidence="8">
    <location>
        <begin position="63"/>
        <end position="186"/>
    </location>
</feature>
<evidence type="ECO:0000256" key="1">
    <source>
        <dbReference type="ARBA" id="ARBA00004651"/>
    </source>
</evidence>
<feature type="domain" description="Type II secretion system protein GspF" evidence="8">
    <location>
        <begin position="266"/>
        <end position="387"/>
    </location>
</feature>
<evidence type="ECO:0000256" key="5">
    <source>
        <dbReference type="ARBA" id="ARBA00022989"/>
    </source>
</evidence>
<name>A0A4R3YC39_9PROT</name>
<evidence type="ECO:0000313" key="9">
    <source>
        <dbReference type="EMBL" id="TCV89637.1"/>
    </source>
</evidence>
<keyword evidence="4 7" id="KW-0812">Transmembrane</keyword>
<accession>A0A4R3YC39</accession>
<evidence type="ECO:0000256" key="2">
    <source>
        <dbReference type="ARBA" id="ARBA00005745"/>
    </source>
</evidence>
<gene>
    <name evidence="9" type="ORF">EDC63_102157</name>
</gene>
<dbReference type="PRINTS" id="PR00812">
    <property type="entry name" value="BCTERIALGSPF"/>
</dbReference>
<evidence type="ECO:0000256" key="4">
    <source>
        <dbReference type="ARBA" id="ARBA00022692"/>
    </source>
</evidence>
<dbReference type="Proteomes" id="UP000295367">
    <property type="component" value="Unassembled WGS sequence"/>
</dbReference>
<dbReference type="InterPro" id="IPR018076">
    <property type="entry name" value="T2SS_GspF_dom"/>
</dbReference>
<dbReference type="AlphaFoldDB" id="A0A4R3YC39"/>
<comment type="subcellular location">
    <subcellularLocation>
        <location evidence="1">Cell membrane</location>
        <topology evidence="1">Multi-pass membrane protein</topology>
    </subcellularLocation>
</comment>
<evidence type="ECO:0000256" key="3">
    <source>
        <dbReference type="ARBA" id="ARBA00022475"/>
    </source>
</evidence>